<feature type="region of interest" description="Disordered" evidence="7">
    <location>
        <begin position="1193"/>
        <end position="1225"/>
    </location>
</feature>
<dbReference type="CDD" id="cd14499">
    <property type="entry name" value="CDC14_C"/>
    <property type="match status" value="1"/>
</dbReference>
<comment type="similarity">
    <text evidence="1">Belongs to the protein-tyrosine phosphatase family. Non-receptor class CDC14 subfamily.</text>
</comment>
<protein>
    <recommendedName>
        <fullName evidence="2">protein-tyrosine-phosphatase</fullName>
        <ecNumber evidence="2">3.1.3.48</ecNumber>
    </recommendedName>
</protein>
<evidence type="ECO:0000256" key="6">
    <source>
        <dbReference type="ARBA" id="ARBA00023306"/>
    </source>
</evidence>
<dbReference type="Pfam" id="PF00782">
    <property type="entry name" value="DSPc"/>
    <property type="match status" value="1"/>
</dbReference>
<dbReference type="InterPro" id="IPR029260">
    <property type="entry name" value="DSPn"/>
</dbReference>
<feature type="region of interest" description="Disordered" evidence="7">
    <location>
        <begin position="1296"/>
        <end position="1321"/>
    </location>
</feature>
<dbReference type="InterPro" id="IPR044506">
    <property type="entry name" value="CDC14_C"/>
</dbReference>
<keyword evidence="8" id="KW-0812">Transmembrane</keyword>
<feature type="non-terminal residue" evidence="11">
    <location>
        <position position="1"/>
    </location>
</feature>
<keyword evidence="6" id="KW-0131">Cell cycle</keyword>
<evidence type="ECO:0000259" key="10">
    <source>
        <dbReference type="PROSITE" id="PS50056"/>
    </source>
</evidence>
<evidence type="ECO:0000256" key="8">
    <source>
        <dbReference type="SAM" id="Phobius"/>
    </source>
</evidence>
<feature type="domain" description="Tyrosine specific protein phosphatases" evidence="10">
    <location>
        <begin position="1002"/>
        <end position="1064"/>
    </location>
</feature>
<name>G7YJ36_CLOSI</name>
<feature type="compositionally biased region" description="Polar residues" evidence="7">
    <location>
        <begin position="1297"/>
        <end position="1306"/>
    </location>
</feature>
<evidence type="ECO:0000256" key="4">
    <source>
        <dbReference type="ARBA" id="ARBA00022801"/>
    </source>
</evidence>
<dbReference type="Proteomes" id="UP000008909">
    <property type="component" value="Unassembled WGS sequence"/>
</dbReference>
<gene>
    <name evidence="11" type="ORF">CLF_109241</name>
</gene>
<feature type="region of interest" description="Disordered" evidence="7">
    <location>
        <begin position="1784"/>
        <end position="1805"/>
    </location>
</feature>
<evidence type="ECO:0000256" key="3">
    <source>
        <dbReference type="ARBA" id="ARBA00022618"/>
    </source>
</evidence>
<evidence type="ECO:0000256" key="2">
    <source>
        <dbReference type="ARBA" id="ARBA00013064"/>
    </source>
</evidence>
<keyword evidence="4" id="KW-0378">Hydrolase</keyword>
<evidence type="ECO:0000259" key="9">
    <source>
        <dbReference type="PROSITE" id="PS50054"/>
    </source>
</evidence>
<dbReference type="InterPro" id="IPR029021">
    <property type="entry name" value="Prot-tyrosine_phosphatase-like"/>
</dbReference>
<dbReference type="InterPro" id="IPR000387">
    <property type="entry name" value="Tyr_Pase_dom"/>
</dbReference>
<dbReference type="PANTHER" id="PTHR23339">
    <property type="entry name" value="TYROSINE SPECIFIC PROTEIN PHOSPHATASE AND DUAL SPECIFICITY PROTEIN PHOSPHATASE"/>
    <property type="match status" value="1"/>
</dbReference>
<evidence type="ECO:0000256" key="1">
    <source>
        <dbReference type="ARBA" id="ARBA00007315"/>
    </source>
</evidence>
<keyword evidence="8" id="KW-0472">Membrane</keyword>
<feature type="compositionally biased region" description="Low complexity" evidence="7">
    <location>
        <begin position="1194"/>
        <end position="1205"/>
    </location>
</feature>
<evidence type="ECO:0000313" key="11">
    <source>
        <dbReference type="EMBL" id="GAA52969.1"/>
    </source>
</evidence>
<keyword evidence="12" id="KW-1185">Reference proteome</keyword>
<feature type="region of interest" description="Disordered" evidence="7">
    <location>
        <begin position="1403"/>
        <end position="1430"/>
    </location>
</feature>
<dbReference type="Pfam" id="PF14671">
    <property type="entry name" value="DSPn"/>
    <property type="match status" value="1"/>
</dbReference>
<dbReference type="PROSITE" id="PS50056">
    <property type="entry name" value="TYR_PHOSPHATASE_2"/>
    <property type="match status" value="1"/>
</dbReference>
<dbReference type="PROSITE" id="PS00383">
    <property type="entry name" value="TYR_PHOSPHATASE_1"/>
    <property type="match status" value="1"/>
</dbReference>
<feature type="compositionally biased region" description="Polar residues" evidence="7">
    <location>
        <begin position="1337"/>
        <end position="1359"/>
    </location>
</feature>
<reference evidence="11" key="1">
    <citation type="journal article" date="2011" name="Genome Biol.">
        <title>The draft genome of the carcinogenic human liver fluke Clonorchis sinensis.</title>
        <authorList>
            <person name="Wang X."/>
            <person name="Chen W."/>
            <person name="Huang Y."/>
            <person name="Sun J."/>
            <person name="Men J."/>
            <person name="Liu H."/>
            <person name="Luo F."/>
            <person name="Guo L."/>
            <person name="Lv X."/>
            <person name="Deng C."/>
            <person name="Zhou C."/>
            <person name="Fan Y."/>
            <person name="Li X."/>
            <person name="Huang L."/>
            <person name="Hu Y."/>
            <person name="Liang C."/>
            <person name="Hu X."/>
            <person name="Xu J."/>
            <person name="Yu X."/>
        </authorList>
    </citation>
    <scope>NUCLEOTIDE SEQUENCE [LARGE SCALE GENOMIC DNA]</scope>
    <source>
        <strain evidence="11">Henan</strain>
    </source>
</reference>
<evidence type="ECO:0000256" key="5">
    <source>
        <dbReference type="ARBA" id="ARBA00022912"/>
    </source>
</evidence>
<keyword evidence="5" id="KW-0904">Protein phosphatase</keyword>
<dbReference type="GO" id="GO:0004725">
    <property type="term" value="F:protein tyrosine phosphatase activity"/>
    <property type="evidence" value="ECO:0007669"/>
    <property type="project" value="UniProtKB-EC"/>
</dbReference>
<dbReference type="EC" id="3.1.3.48" evidence="2"/>
<dbReference type="EMBL" id="DF143390">
    <property type="protein sequence ID" value="GAA52969.1"/>
    <property type="molecule type" value="Genomic_DNA"/>
</dbReference>
<organism evidence="11 12">
    <name type="scientific">Clonorchis sinensis</name>
    <name type="common">Chinese liver fluke</name>
    <dbReference type="NCBI Taxonomy" id="79923"/>
    <lineage>
        <taxon>Eukaryota</taxon>
        <taxon>Metazoa</taxon>
        <taxon>Spiralia</taxon>
        <taxon>Lophotrochozoa</taxon>
        <taxon>Platyhelminthes</taxon>
        <taxon>Trematoda</taxon>
        <taxon>Digenea</taxon>
        <taxon>Opisthorchiida</taxon>
        <taxon>Opisthorchiata</taxon>
        <taxon>Opisthorchiidae</taxon>
        <taxon>Clonorchis</taxon>
    </lineage>
</organism>
<keyword evidence="3 11" id="KW-0132">Cell division</keyword>
<evidence type="ECO:0000313" key="12">
    <source>
        <dbReference type="Proteomes" id="UP000008909"/>
    </source>
</evidence>
<dbReference type="Gene3D" id="3.90.190.10">
    <property type="entry name" value="Protein tyrosine phosphatase superfamily"/>
    <property type="match status" value="2"/>
</dbReference>
<feature type="compositionally biased region" description="Polar residues" evidence="7">
    <location>
        <begin position="1096"/>
        <end position="1115"/>
    </location>
</feature>
<dbReference type="InterPro" id="IPR000340">
    <property type="entry name" value="Dual-sp_phosphatase_cat-dom"/>
</dbReference>
<feature type="compositionally biased region" description="Polar residues" evidence="7">
    <location>
        <begin position="1125"/>
        <end position="1138"/>
    </location>
</feature>
<dbReference type="InterPro" id="IPR020422">
    <property type="entry name" value="TYR_PHOSPHATASE_DUAL_dom"/>
</dbReference>
<dbReference type="SMART" id="SM00195">
    <property type="entry name" value="DSPc"/>
    <property type="match status" value="1"/>
</dbReference>
<accession>G7YJ36</accession>
<feature type="region of interest" description="Disordered" evidence="7">
    <location>
        <begin position="1337"/>
        <end position="1380"/>
    </location>
</feature>
<dbReference type="InterPro" id="IPR050561">
    <property type="entry name" value="PTP"/>
</dbReference>
<sequence>ASRKVGYNRDIYITQPNKAGGVIRLNRNDRNNKLGPILQENIEFQFLSNGKETKQFNAGESTQPLLCATTLVNERLQLAKSPAMIIFPVVVPSCRQRRTIRFALKLHGEVDRGCCNAIDKRRQLLFLFIIITFLHLPVLIALMRNAASMVGFGIRAKNDSPPETVTLRLPLSTNPAAEFVGRHRINPSVAGNVRSSRQTGRGYAKSRLEKEILEEEIAIGLKELEIRKLKLASRRQMLLSYESSDDESSISGYCERGFLPSKQKIEKFVAKVNSEEIGCAQPSMNRPRKEPNYTVSELNILVAFSSFLDSLPCTALASGTESPVGFEISHANVVLRSPLITSSRVKLQPPYIIPNNPLIPCMNRAKLTTDFDEKHDSEIPTTVYSHCVSIHFIIATYASSDPGHKPNSPRPRGPSGGYSPVTVVKGVAIGEGYTIPWQLDLGETEIDTESGRCRFTDNFPFVGGPSNRASKSGIAEVRSLGIREKGMRSVKPSSKDERYRVQRHWYEYDWKTTVVKLTDCKLPASHGGRSCVLFDSACYTDWVVALQGGTAPSPARARNMSVRHPLEPVSSPAMNQRNTGNDIQMWHDKCRKRLRLRHPEQLVRLLRCYQRTTEWHLAYRSLSKTALPVRDERFLLEVYSPANFGQQNRVFIRHLSFSVHSVQFPDCCFQTFATIKRTFKTMLSTLRPRLAAEIDTDGVRRPVNICDSAPSHTFPEEGFAEKICGSVMTAATRPDSPVVKPAEGKYFFDVCKVILLLDRLYFGVFSAHPRQTPTVHYFSIDDELTYESFYADFGPLNLAQLYKYCNKVENKLTCRQLNKRRIVHYTSYDARKLTNAAFLMGSYQIIYLNRTPEESYRNLCTNDPPPFLSFRDASFVPSNYQLTLLDCLNAVSKAVEHKFLDFPTFNLAEYEYYEQVENGDLNWIVPGKFIAFCGPHAQSKIENGYPLHAPEVYIPYFRKHNVSTIIRLNRKVYDSRRFTDAGFDHFDLFFADGSYPPDDIMLRFLQICEQASGAIAVHCKAGLGRTGTLISCYLMKHYRMSSHEVIAWCRICRPGSVIGPQQHWLDLKQHFCWDMGELYRSKRVQIIHAPPMSGDTEVTTNAAHTSSHSNAQQPEHPTCGDGLNSRETLQEGTQTPELQINDAELEICGQPTTMTSGDPVDENKPPLASTLPIHLRLYVPRDSVQLDSLATVDSSSSIPKSQSKSVTHHNDEPTLKTMNNKSPLPEDAISLSSSVREGVILKTSINSTPKITLPTGRKATAEEPTKEELTQGDQLNRLKLLRRQIQKRITQLEAERNSIQTRSSSGPAVYTTRKKNSFSAGKSDLACQNKALDNYSHTVTSSESNVRVTTAPGKQTKTNTRTKRPPLSKESKPVTSIDSAVLSPVKSSTLRKSLDFVAWNLDNGVSASDPENTRMRKSSRSSLSQNHQSVAVGPGSVDAILMGKDSSPCVVSSGNHRLDPIILESPDSVKPPSSPITGIRTVDVALHNFGRTGVLPGGSLLTTQRGPRLNIRRKYSAPQMDEQEISRFSHRQPSLRLPNKMGQLRPYYRKRNQSYGFVWIVLKGQGVLVEPLVGNGFGWGVDRNYTVANRGVELRQSNQLRLDDLHYVPVDGRSRANLENGWLLSSFSATYFDMNYLPKLYGLSAINLNAYCNCDTFFVFVRFPPSVIYELDIDIRPQTRSHSSASENNLYPGYTISPSMRSNEVPRNPYYTRSHRKKLGQQSVEDFNEYVRSSPGIGGSDSLTNQIYRYKLPFGSLAHYTNGTWIPLGGYQTSVPSESYESRLRSGTSFSTAPRTKPNNRTRSATAKSPNLLTFWCKTIHTPMKDIPQNVCVSLTPVIVLRRLTPACTIEIREKQTGFCLGLSGGEISVFITGIVVRDGDDDAYRCTGLFQQPISLVLHRLIDGNQSMMELPVYCSCYTVEFNNPKTFTHPQRV</sequence>
<feature type="transmembrane region" description="Helical" evidence="8">
    <location>
        <begin position="124"/>
        <end position="143"/>
    </location>
</feature>
<dbReference type="GO" id="GO:0051301">
    <property type="term" value="P:cell division"/>
    <property type="evidence" value="ECO:0007669"/>
    <property type="project" value="UniProtKB-KW"/>
</dbReference>
<reference key="2">
    <citation type="submission" date="2011-10" db="EMBL/GenBank/DDBJ databases">
        <title>The genome and transcriptome sequence of Clonorchis sinensis provide insights into the carcinogenic liver fluke.</title>
        <authorList>
            <person name="Wang X."/>
            <person name="Huang Y."/>
            <person name="Chen W."/>
            <person name="Liu H."/>
            <person name="Guo L."/>
            <person name="Chen Y."/>
            <person name="Luo F."/>
            <person name="Zhou W."/>
            <person name="Sun J."/>
            <person name="Mao Q."/>
            <person name="Liang P."/>
            <person name="Zhou C."/>
            <person name="Tian Y."/>
            <person name="Men J."/>
            <person name="Lv X."/>
            <person name="Huang L."/>
            <person name="Zhou J."/>
            <person name="Hu Y."/>
            <person name="Li R."/>
            <person name="Zhang F."/>
            <person name="Lei H."/>
            <person name="Li X."/>
            <person name="Hu X."/>
            <person name="Liang C."/>
            <person name="Xu J."/>
            <person name="Wu Z."/>
            <person name="Yu X."/>
        </authorList>
    </citation>
    <scope>NUCLEOTIDE SEQUENCE</scope>
    <source>
        <strain>Henan</strain>
    </source>
</reference>
<dbReference type="SUPFAM" id="SSF52799">
    <property type="entry name" value="(Phosphotyrosine protein) phosphatases II"/>
    <property type="match status" value="2"/>
</dbReference>
<feature type="region of interest" description="Disordered" evidence="7">
    <location>
        <begin position="1091"/>
        <end position="1141"/>
    </location>
</feature>
<dbReference type="CDD" id="cd17657">
    <property type="entry name" value="CDC14_N"/>
    <property type="match status" value="1"/>
</dbReference>
<dbReference type="PROSITE" id="PS50054">
    <property type="entry name" value="TYR_PHOSPHATASE_DUAL"/>
    <property type="match status" value="1"/>
</dbReference>
<keyword evidence="8" id="KW-1133">Transmembrane helix</keyword>
<dbReference type="InterPro" id="IPR016130">
    <property type="entry name" value="Tyr_Pase_AS"/>
</dbReference>
<proteinExistence type="inferred from homology"/>
<feature type="domain" description="Tyrosine-protein phosphatase" evidence="9">
    <location>
        <begin position="919"/>
        <end position="1078"/>
    </location>
</feature>
<dbReference type="FunFam" id="3.90.190.10:FF:000006">
    <property type="entry name" value="Dual specificity protein phosphatase CDC14B"/>
    <property type="match status" value="1"/>
</dbReference>
<evidence type="ECO:0000256" key="7">
    <source>
        <dbReference type="SAM" id="MobiDB-lite"/>
    </source>
</evidence>